<reference evidence="2" key="1">
    <citation type="submission" date="2022-11" db="UniProtKB">
        <authorList>
            <consortium name="WormBaseParasite"/>
        </authorList>
    </citation>
    <scope>IDENTIFICATION</scope>
</reference>
<dbReference type="WBParaSite" id="nRc.2.0.1.t09196-RA">
    <property type="protein sequence ID" value="nRc.2.0.1.t09196-RA"/>
    <property type="gene ID" value="nRc.2.0.1.g09196"/>
</dbReference>
<evidence type="ECO:0000313" key="1">
    <source>
        <dbReference type="Proteomes" id="UP000887565"/>
    </source>
</evidence>
<evidence type="ECO:0000313" key="2">
    <source>
        <dbReference type="WBParaSite" id="nRc.2.0.1.t09196-RA"/>
    </source>
</evidence>
<accession>A0A915I607</accession>
<dbReference type="Proteomes" id="UP000887565">
    <property type="component" value="Unplaced"/>
</dbReference>
<proteinExistence type="predicted"/>
<name>A0A915I607_ROMCU</name>
<dbReference type="AlphaFoldDB" id="A0A915I607"/>
<sequence>MNYRMHVNVIGDVVTTAYNTWTVKFMSSPRAKTSTLKGIDCHSMYVAEKLHLKTFKVHLEIVKI</sequence>
<organism evidence="1 2">
    <name type="scientific">Romanomermis culicivorax</name>
    <name type="common">Nematode worm</name>
    <dbReference type="NCBI Taxonomy" id="13658"/>
    <lineage>
        <taxon>Eukaryota</taxon>
        <taxon>Metazoa</taxon>
        <taxon>Ecdysozoa</taxon>
        <taxon>Nematoda</taxon>
        <taxon>Enoplea</taxon>
        <taxon>Dorylaimia</taxon>
        <taxon>Mermithida</taxon>
        <taxon>Mermithoidea</taxon>
        <taxon>Mermithidae</taxon>
        <taxon>Romanomermis</taxon>
    </lineage>
</organism>
<protein>
    <submittedName>
        <fullName evidence="2">Uncharacterized protein</fullName>
    </submittedName>
</protein>
<keyword evidence="1" id="KW-1185">Reference proteome</keyword>